<evidence type="ECO:0000313" key="3">
    <source>
        <dbReference type="EMBL" id="OMP02029.1"/>
    </source>
</evidence>
<keyword evidence="1" id="KW-0812">Transmembrane</keyword>
<comment type="caution">
    <text evidence="3">The sequence shown here is derived from an EMBL/GenBank/DDBJ whole genome shotgun (WGS) entry which is preliminary data.</text>
</comment>
<keyword evidence="1" id="KW-0472">Membrane</keyword>
<sequence length="559" mass="62544">MERGGMKKRIIILSMHLVTSLLLLSSFVCTQGRDEIDGRARKVFDKIGKAGQVLCSLTPRPNQMVLMFFQPFHDNISLVELAGDYHSHKTECLYQWGTTSPSTYKISGLDIITLNLTSHGHPKQSTRGQFQMAAILSFSSSLIKHFRSLTVAVLQNSANLSHEGNDDEPHISVQGFIMVVKAKSNELNKFWWFLSPFTPAMWLTMVALTVFSGFVIWIIEGQYEDGPNLIEALLFFLQRELPRNRLSYVVKVPWLFLILVLTSTYTSSLTSMITSSETSPSCLDMKNLKTRNAIIGCDHEDSIIFPYLVEILGFQRKNIKNISQSSIDEYKMALSSGNIKAAFFSTTSADIFFSKYPHGFTAWEPSTPNLDDSSSLVFPQGSSFVSDQLSDCSSSTVDGTIKVRIGPGAFLGQYDDGHGPSWIEADLLFFGQRQLPRNSLTYLVMVPRLFLFLVLISIYTSTLTSMITSSLETDQASCFDIQNLIKTNATIGCDKSKFKYIVRILGFQSKNIKDISESSIDDYEKALSNGNIEAAFFSIAYGELFLAKLRKGFSAWNPL</sequence>
<evidence type="ECO:0000313" key="4">
    <source>
        <dbReference type="Proteomes" id="UP000187203"/>
    </source>
</evidence>
<dbReference type="EMBL" id="AWUE01014694">
    <property type="protein sequence ID" value="OMP02029.1"/>
    <property type="molecule type" value="Genomic_DNA"/>
</dbReference>
<proteinExistence type="predicted"/>
<feature type="signal peptide" evidence="2">
    <location>
        <begin position="1"/>
        <end position="32"/>
    </location>
</feature>
<organism evidence="3 4">
    <name type="scientific">Corchorus olitorius</name>
    <dbReference type="NCBI Taxonomy" id="93759"/>
    <lineage>
        <taxon>Eukaryota</taxon>
        <taxon>Viridiplantae</taxon>
        <taxon>Streptophyta</taxon>
        <taxon>Embryophyta</taxon>
        <taxon>Tracheophyta</taxon>
        <taxon>Spermatophyta</taxon>
        <taxon>Magnoliopsida</taxon>
        <taxon>eudicotyledons</taxon>
        <taxon>Gunneridae</taxon>
        <taxon>Pentapetalae</taxon>
        <taxon>rosids</taxon>
        <taxon>malvids</taxon>
        <taxon>Malvales</taxon>
        <taxon>Malvaceae</taxon>
        <taxon>Grewioideae</taxon>
        <taxon>Apeibeae</taxon>
        <taxon>Corchorus</taxon>
    </lineage>
</organism>
<keyword evidence="2" id="KW-0732">Signal</keyword>
<protein>
    <submittedName>
        <fullName evidence="3">Ionotropic glutamate receptor</fullName>
    </submittedName>
</protein>
<name>A0A1R3K4L3_9ROSI</name>
<dbReference type="PANTHER" id="PTHR18966">
    <property type="entry name" value="IONOTROPIC GLUTAMATE RECEPTOR"/>
    <property type="match status" value="1"/>
</dbReference>
<keyword evidence="3" id="KW-0675">Receptor</keyword>
<accession>A0A1R3K4L3</accession>
<gene>
    <name evidence="3" type="ORF">COLO4_11411</name>
</gene>
<dbReference type="AlphaFoldDB" id="A0A1R3K4L3"/>
<evidence type="ECO:0000256" key="1">
    <source>
        <dbReference type="SAM" id="Phobius"/>
    </source>
</evidence>
<dbReference type="InterPro" id="IPR015683">
    <property type="entry name" value="Ionotropic_Glu_rcpt"/>
</dbReference>
<evidence type="ECO:0000256" key="2">
    <source>
        <dbReference type="SAM" id="SignalP"/>
    </source>
</evidence>
<feature type="transmembrane region" description="Helical" evidence="1">
    <location>
        <begin position="190"/>
        <end position="219"/>
    </location>
</feature>
<dbReference type="Gene3D" id="1.10.287.70">
    <property type="match status" value="1"/>
</dbReference>
<reference evidence="4" key="1">
    <citation type="submission" date="2013-09" db="EMBL/GenBank/DDBJ databases">
        <title>Corchorus olitorius genome sequencing.</title>
        <authorList>
            <person name="Alam M."/>
            <person name="Haque M.S."/>
            <person name="Islam M.S."/>
            <person name="Emdad E.M."/>
            <person name="Islam M.M."/>
            <person name="Ahmed B."/>
            <person name="Halim A."/>
            <person name="Hossen Q.M.M."/>
            <person name="Hossain M.Z."/>
            <person name="Ahmed R."/>
            <person name="Khan M.M."/>
            <person name="Islam R."/>
            <person name="Rashid M.M."/>
            <person name="Khan S.A."/>
            <person name="Rahman M.S."/>
            <person name="Alam M."/>
            <person name="Yahiya A.S."/>
            <person name="Khan M.S."/>
            <person name="Azam M.S."/>
            <person name="Haque T."/>
            <person name="Lashkar M.Z.H."/>
            <person name="Akhand A.I."/>
            <person name="Morshed G."/>
            <person name="Roy S."/>
            <person name="Uddin K.S."/>
            <person name="Rabeya T."/>
            <person name="Hossain A.S."/>
            <person name="Chowdhury A."/>
            <person name="Snigdha A.R."/>
            <person name="Mortoza M.S."/>
            <person name="Matin S.A."/>
            <person name="Hoque S.M.E."/>
            <person name="Islam M.K."/>
            <person name="Roy D.K."/>
            <person name="Haider R."/>
            <person name="Moosa M.M."/>
            <person name="Elias S.M."/>
            <person name="Hasan A.M."/>
            <person name="Jahan S."/>
            <person name="Shafiuddin M."/>
            <person name="Mahmood N."/>
            <person name="Shommy N.S."/>
        </authorList>
    </citation>
    <scope>NUCLEOTIDE SEQUENCE [LARGE SCALE GENOMIC DNA]</scope>
    <source>
        <strain evidence="4">cv. O-4</strain>
    </source>
</reference>
<dbReference type="OrthoDB" id="999866at2759"/>
<feature type="transmembrane region" description="Helical" evidence="1">
    <location>
        <begin position="248"/>
        <end position="266"/>
    </location>
</feature>
<keyword evidence="1" id="KW-1133">Transmembrane helix</keyword>
<dbReference type="Proteomes" id="UP000187203">
    <property type="component" value="Unassembled WGS sequence"/>
</dbReference>
<dbReference type="STRING" id="93759.A0A1R3K4L3"/>
<dbReference type="SUPFAM" id="SSF53850">
    <property type="entry name" value="Periplasmic binding protein-like II"/>
    <property type="match status" value="1"/>
</dbReference>
<feature type="transmembrane region" description="Helical" evidence="1">
    <location>
        <begin position="440"/>
        <end position="459"/>
    </location>
</feature>
<keyword evidence="4" id="KW-1185">Reference proteome</keyword>
<feature type="chain" id="PRO_5012367856" evidence="2">
    <location>
        <begin position="33"/>
        <end position="559"/>
    </location>
</feature>